<evidence type="ECO:0000256" key="9">
    <source>
        <dbReference type="ARBA" id="ARBA00023027"/>
    </source>
</evidence>
<dbReference type="InterPro" id="IPR050134">
    <property type="entry name" value="NAD-dep_sirtuin_deacylases"/>
</dbReference>
<dbReference type="GO" id="GO:0031508">
    <property type="term" value="P:pericentric heterochromatin formation"/>
    <property type="evidence" value="ECO:0007669"/>
    <property type="project" value="EnsemblFungi"/>
</dbReference>
<dbReference type="Gene3D" id="3.40.50.1220">
    <property type="entry name" value="TPP-binding domain"/>
    <property type="match status" value="1"/>
</dbReference>
<dbReference type="GO" id="GO:0005634">
    <property type="term" value="C:nucleus"/>
    <property type="evidence" value="ECO:0007669"/>
    <property type="project" value="UniProtKB-SubCell"/>
</dbReference>
<dbReference type="PANTHER" id="PTHR11085:SF9">
    <property type="entry name" value="NAD-DEPENDENT PROTEIN DEACETYLASE SIRTUIN-1"/>
    <property type="match status" value="1"/>
</dbReference>
<reference evidence="15 16" key="1">
    <citation type="journal article" date="2011" name="Science">
        <title>Comparative functional genomics of the fission yeasts.</title>
        <authorList>
            <person name="Rhind N."/>
            <person name="Chen Z."/>
            <person name="Yassour M."/>
            <person name="Thompson D.A."/>
            <person name="Haas B.J."/>
            <person name="Habib N."/>
            <person name="Wapinski I."/>
            <person name="Roy S."/>
            <person name="Lin M.F."/>
            <person name="Heiman D.I."/>
            <person name="Young S.K."/>
            <person name="Furuya K."/>
            <person name="Guo Y."/>
            <person name="Pidoux A."/>
            <person name="Chen H.M."/>
            <person name="Robbertse B."/>
            <person name="Goldberg J.M."/>
            <person name="Aoki K."/>
            <person name="Bayne E.H."/>
            <person name="Berlin A.M."/>
            <person name="Desjardins C.A."/>
            <person name="Dobbs E."/>
            <person name="Dukaj L."/>
            <person name="Fan L."/>
            <person name="FitzGerald M.G."/>
            <person name="French C."/>
            <person name="Gujja S."/>
            <person name="Hansen K."/>
            <person name="Keifenheim D."/>
            <person name="Levin J.Z."/>
            <person name="Mosher R.A."/>
            <person name="Mueller C.A."/>
            <person name="Pfiffner J."/>
            <person name="Priest M."/>
            <person name="Russ C."/>
            <person name="Smialowska A."/>
            <person name="Swoboda P."/>
            <person name="Sykes S.M."/>
            <person name="Vaughn M."/>
            <person name="Vengrova S."/>
            <person name="Yoder R."/>
            <person name="Zeng Q."/>
            <person name="Allshire R."/>
            <person name="Baulcombe D."/>
            <person name="Birren B.W."/>
            <person name="Brown W."/>
            <person name="Ekwall K."/>
            <person name="Kellis M."/>
            <person name="Leatherwood J."/>
            <person name="Levin H."/>
            <person name="Margalit H."/>
            <person name="Martienssen R."/>
            <person name="Nieduszynski C.A."/>
            <person name="Spatafora J.W."/>
            <person name="Friedman N."/>
            <person name="Dalgaard J.Z."/>
            <person name="Baumann P."/>
            <person name="Niki H."/>
            <person name="Regev A."/>
            <person name="Nusbaum C."/>
        </authorList>
    </citation>
    <scope>NUCLEOTIDE SEQUENCE [LARGE SCALE GENOMIC DNA]</scope>
    <source>
        <strain evidence="16">yFS286</strain>
    </source>
</reference>
<feature type="region of interest" description="Disordered" evidence="13">
    <location>
        <begin position="1"/>
        <end position="33"/>
    </location>
</feature>
<dbReference type="GO" id="GO:0046872">
    <property type="term" value="F:metal ion binding"/>
    <property type="evidence" value="ECO:0007669"/>
    <property type="project" value="UniProtKB-KW"/>
</dbReference>
<keyword evidence="10" id="KW-0804">Transcription</keyword>
<dbReference type="InterPro" id="IPR026591">
    <property type="entry name" value="Sirtuin_cat_small_dom_sf"/>
</dbReference>
<dbReference type="RefSeq" id="XP_013019696.1">
    <property type="nucleotide sequence ID" value="XM_013164242.1"/>
</dbReference>
<protein>
    <submittedName>
        <fullName evidence="15">Sir2 family histone deacetylase Sir2</fullName>
    </submittedName>
</protein>
<dbReference type="InterPro" id="IPR026590">
    <property type="entry name" value="Ssirtuin_cat_dom"/>
</dbReference>
<keyword evidence="7 12" id="KW-0862">Zinc</keyword>
<feature type="compositionally biased region" description="Polar residues" evidence="13">
    <location>
        <begin position="313"/>
        <end position="322"/>
    </location>
</feature>
<evidence type="ECO:0000256" key="8">
    <source>
        <dbReference type="ARBA" id="ARBA00023015"/>
    </source>
</evidence>
<feature type="active site" description="Proton acceptor" evidence="12">
    <location>
        <position position="267"/>
    </location>
</feature>
<feature type="domain" description="Deacetylase sirtuin-type" evidence="14">
    <location>
        <begin position="140"/>
        <end position="433"/>
    </location>
</feature>
<comment type="cofactor">
    <cofactor evidence="1">
        <name>Zn(2+)</name>
        <dbReference type="ChEBI" id="CHEBI:29105"/>
    </cofactor>
</comment>
<dbReference type="eggNOG" id="KOG2684">
    <property type="taxonomic scope" value="Eukaryota"/>
</dbReference>
<dbReference type="Gene3D" id="3.30.1600.10">
    <property type="entry name" value="SIR2/SIRT2 'Small Domain"/>
    <property type="match status" value="1"/>
</dbReference>
<dbReference type="GO" id="GO:0031934">
    <property type="term" value="C:mating-type region heterochromatin"/>
    <property type="evidence" value="ECO:0007669"/>
    <property type="project" value="EnsemblFungi"/>
</dbReference>
<evidence type="ECO:0000256" key="6">
    <source>
        <dbReference type="ARBA" id="ARBA00022723"/>
    </source>
</evidence>
<keyword evidence="8" id="KW-0805">Transcription regulation</keyword>
<evidence type="ECO:0000256" key="1">
    <source>
        <dbReference type="ARBA" id="ARBA00001947"/>
    </source>
</evidence>
<dbReference type="GO" id="GO:0070403">
    <property type="term" value="F:NAD+ binding"/>
    <property type="evidence" value="ECO:0007669"/>
    <property type="project" value="InterPro"/>
</dbReference>
<dbReference type="HOGENOM" id="CLU_023643_5_3_1"/>
<dbReference type="InterPro" id="IPR007654">
    <property type="entry name" value="NAD-dep_histone_deAcase_SIR2_N"/>
</dbReference>
<feature type="binding site" evidence="12">
    <location>
        <position position="278"/>
    </location>
    <ligand>
        <name>Zn(2+)</name>
        <dbReference type="ChEBI" id="CHEBI:29105"/>
    </ligand>
</feature>
<dbReference type="OMA" id="PTHEFIR"/>
<evidence type="ECO:0000259" key="14">
    <source>
        <dbReference type="PROSITE" id="PS50305"/>
    </source>
</evidence>
<feature type="region of interest" description="Disordered" evidence="13">
    <location>
        <begin position="478"/>
        <end position="508"/>
    </location>
</feature>
<dbReference type="GO" id="GO:0046969">
    <property type="term" value="F:histone H3K9 deacetylase activity, NAD-dependent"/>
    <property type="evidence" value="ECO:0007669"/>
    <property type="project" value="EnsemblFungi"/>
</dbReference>
<evidence type="ECO:0000313" key="16">
    <source>
        <dbReference type="Proteomes" id="UP000016088"/>
    </source>
</evidence>
<dbReference type="AlphaFoldDB" id="S9RAB8"/>
<evidence type="ECO:0000256" key="12">
    <source>
        <dbReference type="PROSITE-ProRule" id="PRU00236"/>
    </source>
</evidence>
<keyword evidence="4" id="KW-0678">Repressor</keyword>
<dbReference type="Proteomes" id="UP000016088">
    <property type="component" value="Unassembled WGS sequence"/>
</dbReference>
<dbReference type="GO" id="GO:0033553">
    <property type="term" value="C:rDNA heterochromatin"/>
    <property type="evidence" value="ECO:0007669"/>
    <property type="project" value="EnsemblFungi"/>
</dbReference>
<dbReference type="GO" id="GO:0099115">
    <property type="term" value="C:chromosome, subtelomeric region"/>
    <property type="evidence" value="ECO:0007669"/>
    <property type="project" value="EnsemblFungi"/>
</dbReference>
<accession>S9RAB8</accession>
<evidence type="ECO:0000256" key="10">
    <source>
        <dbReference type="ARBA" id="ARBA00023163"/>
    </source>
</evidence>
<dbReference type="PROSITE" id="PS50305">
    <property type="entry name" value="SIRTUIN"/>
    <property type="match status" value="1"/>
</dbReference>
<gene>
    <name evidence="15" type="ORF">SOCG_01287</name>
</gene>
<evidence type="ECO:0000256" key="5">
    <source>
        <dbReference type="ARBA" id="ARBA00022679"/>
    </source>
</evidence>
<dbReference type="VEuPathDB" id="FungiDB:SOCG_01287"/>
<keyword evidence="11" id="KW-0539">Nucleus</keyword>
<evidence type="ECO:0000256" key="13">
    <source>
        <dbReference type="SAM" id="MobiDB-lite"/>
    </source>
</evidence>
<feature type="region of interest" description="Disordered" evidence="13">
    <location>
        <begin position="313"/>
        <end position="336"/>
    </location>
</feature>
<dbReference type="Pfam" id="PF02146">
    <property type="entry name" value="SIR2"/>
    <property type="match status" value="1"/>
</dbReference>
<evidence type="ECO:0000256" key="7">
    <source>
        <dbReference type="ARBA" id="ARBA00022833"/>
    </source>
</evidence>
<feature type="compositionally biased region" description="Acidic residues" evidence="13">
    <location>
        <begin position="323"/>
        <end position="335"/>
    </location>
</feature>
<dbReference type="GO" id="GO:0030466">
    <property type="term" value="P:silent mating-type cassette heterochromatin formation"/>
    <property type="evidence" value="ECO:0007669"/>
    <property type="project" value="EnsemblFungi"/>
</dbReference>
<dbReference type="GO" id="GO:0005721">
    <property type="term" value="C:pericentric heterochromatin"/>
    <property type="evidence" value="ECO:0007669"/>
    <property type="project" value="EnsemblFungi"/>
</dbReference>
<keyword evidence="5" id="KW-0808">Transferase</keyword>
<organism evidence="15 16">
    <name type="scientific">Schizosaccharomyces octosporus (strain yFS286)</name>
    <name type="common">Fission yeast</name>
    <name type="synonym">Octosporomyces octosporus</name>
    <dbReference type="NCBI Taxonomy" id="483514"/>
    <lineage>
        <taxon>Eukaryota</taxon>
        <taxon>Fungi</taxon>
        <taxon>Dikarya</taxon>
        <taxon>Ascomycota</taxon>
        <taxon>Taphrinomycotina</taxon>
        <taxon>Schizosaccharomycetes</taxon>
        <taxon>Schizosaccharomycetales</taxon>
        <taxon>Schizosaccharomycetaceae</taxon>
        <taxon>Schizosaccharomyces</taxon>
    </lineage>
</organism>
<feature type="compositionally biased region" description="Basic and acidic residues" evidence="13">
    <location>
        <begin position="7"/>
        <end position="24"/>
    </location>
</feature>
<dbReference type="InterPro" id="IPR029035">
    <property type="entry name" value="DHS-like_NAD/FAD-binding_dom"/>
</dbReference>
<dbReference type="GO" id="GO:0031509">
    <property type="term" value="P:subtelomeric heterochromatin formation"/>
    <property type="evidence" value="ECO:0007669"/>
    <property type="project" value="EnsemblFungi"/>
</dbReference>
<evidence type="ECO:0000256" key="3">
    <source>
        <dbReference type="ARBA" id="ARBA00006924"/>
    </source>
</evidence>
<sequence>MSFSPVEDLHSTPKEVNSEGKDDIETSSTSSISSSASLLVDIMCGSKDAEDSEAESDEWDRPVIDDHEVIKQREEILKSLRILGYPAFLQKHVVEQQIPIRLILKKLGISLPTALDEFEDLDLLPLLKEVLRREASRRLKLPQYNTIDDVIEQLHKAKNIVVLVGAGISTSLGILDFRSDNGFYSRLAQHGLSEPSEMFDIHTFREEPGIFYTFAKELLPETQHYSPSHAFIRLLEQKNKLSTLFTQNIDNLERETGLTDEKVIQCHGSFATATCIQCKHKVEGSLLYDDIRNQKISYCTECNQRPVKKRKLTSSSDRAFSDSNEDVKEEEEEADTAQAGVMKPDITFFGEALPDQFFEKVGSGDLEKTDLLICIGTSLKVAPVSELISLVPASTPQLYISRTPVRHTQFDVNFISPFCDWVIVELCKRAGWLEDLEKLCNEPKCHTGAKNRAWNTALDIQFEEPSTYYIKSKAETEALREESENVPGDIEDVKKYEDSIESDTTKTV</sequence>
<keyword evidence="16" id="KW-1185">Reference proteome</keyword>
<evidence type="ECO:0000313" key="15">
    <source>
        <dbReference type="EMBL" id="EPX71069.1"/>
    </source>
</evidence>
<feature type="binding site" evidence="12">
    <location>
        <position position="302"/>
    </location>
    <ligand>
        <name>Zn(2+)</name>
        <dbReference type="ChEBI" id="CHEBI:29105"/>
    </ligand>
</feature>
<proteinExistence type="inferred from homology"/>
<dbReference type="OrthoDB" id="420264at2759"/>
<dbReference type="GeneID" id="25030269"/>
<dbReference type="EMBL" id="KE503208">
    <property type="protein sequence ID" value="EPX71069.1"/>
    <property type="molecule type" value="Genomic_DNA"/>
</dbReference>
<dbReference type="SUPFAM" id="SSF52467">
    <property type="entry name" value="DHS-like NAD/FAD-binding domain"/>
    <property type="match status" value="1"/>
</dbReference>
<dbReference type="InterPro" id="IPR003000">
    <property type="entry name" value="Sirtuin"/>
</dbReference>
<dbReference type="GO" id="GO:0046970">
    <property type="term" value="F:histone H4K16 deacetylase activity, NAD-dependent"/>
    <property type="evidence" value="ECO:0007669"/>
    <property type="project" value="EnsemblFungi"/>
</dbReference>
<dbReference type="GO" id="GO:1902794">
    <property type="term" value="P:siRNA-independent facultative heterochromatin formation"/>
    <property type="evidence" value="ECO:0007669"/>
    <property type="project" value="EnsemblFungi"/>
</dbReference>
<comment type="subcellular location">
    <subcellularLocation>
        <location evidence="2">Nucleus</location>
    </subcellularLocation>
</comment>
<feature type="binding site" evidence="12">
    <location>
        <position position="299"/>
    </location>
    <ligand>
        <name>Zn(2+)</name>
        <dbReference type="ChEBI" id="CHEBI:29105"/>
    </ligand>
</feature>
<dbReference type="GO" id="GO:0032041">
    <property type="term" value="F:histone H3K14 deacetylase activity, NAD-dependent"/>
    <property type="evidence" value="ECO:0007669"/>
    <property type="project" value="EnsemblFungi"/>
</dbReference>
<dbReference type="Pfam" id="PF04574">
    <property type="entry name" value="DUF592"/>
    <property type="match status" value="1"/>
</dbReference>
<feature type="binding site" evidence="12">
    <location>
        <position position="275"/>
    </location>
    <ligand>
        <name>Zn(2+)</name>
        <dbReference type="ChEBI" id="CHEBI:29105"/>
    </ligand>
</feature>
<dbReference type="PANTHER" id="PTHR11085">
    <property type="entry name" value="NAD-DEPENDENT PROTEIN DEACYLASE SIRTUIN-5, MITOCHONDRIAL-RELATED"/>
    <property type="match status" value="1"/>
</dbReference>
<keyword evidence="6 12" id="KW-0479">Metal-binding</keyword>
<comment type="similarity">
    <text evidence="3">Belongs to the sirtuin family. Class I subfamily.</text>
</comment>
<keyword evidence="9" id="KW-0520">NAD</keyword>
<evidence type="ECO:0000256" key="2">
    <source>
        <dbReference type="ARBA" id="ARBA00004123"/>
    </source>
</evidence>
<evidence type="ECO:0000256" key="11">
    <source>
        <dbReference type="ARBA" id="ARBA00023242"/>
    </source>
</evidence>
<name>S9RAB8_SCHOY</name>
<dbReference type="GO" id="GO:0141222">
    <property type="term" value="F:histone H3K4 deacetylase activity, NAD-dependent"/>
    <property type="evidence" value="ECO:0007669"/>
    <property type="project" value="EnsemblFungi"/>
</dbReference>
<evidence type="ECO:0000256" key="4">
    <source>
        <dbReference type="ARBA" id="ARBA00022491"/>
    </source>
</evidence>